<evidence type="ECO:0000256" key="6">
    <source>
        <dbReference type="ARBA" id="ARBA00023136"/>
    </source>
</evidence>
<dbReference type="STRING" id="460384.SAMN05216313_110107"/>
<dbReference type="GO" id="GO:0055085">
    <property type="term" value="P:transmembrane transport"/>
    <property type="evidence" value="ECO:0007669"/>
    <property type="project" value="InterPro"/>
</dbReference>
<evidence type="ECO:0000256" key="7">
    <source>
        <dbReference type="RuleBase" id="RU363032"/>
    </source>
</evidence>
<evidence type="ECO:0000256" key="5">
    <source>
        <dbReference type="ARBA" id="ARBA00022989"/>
    </source>
</evidence>
<dbReference type="Gene3D" id="1.10.3720.10">
    <property type="entry name" value="MetI-like"/>
    <property type="match status" value="1"/>
</dbReference>
<dbReference type="GO" id="GO:0005886">
    <property type="term" value="C:plasma membrane"/>
    <property type="evidence" value="ECO:0007669"/>
    <property type="project" value="UniProtKB-SubCell"/>
</dbReference>
<keyword evidence="6 7" id="KW-0472">Membrane</keyword>
<organism evidence="9 10">
    <name type="scientific">Enterocloster lavalensis</name>
    <dbReference type="NCBI Taxonomy" id="460384"/>
    <lineage>
        <taxon>Bacteria</taxon>
        <taxon>Bacillati</taxon>
        <taxon>Bacillota</taxon>
        <taxon>Clostridia</taxon>
        <taxon>Lachnospirales</taxon>
        <taxon>Lachnospiraceae</taxon>
        <taxon>Enterocloster</taxon>
    </lineage>
</organism>
<comment type="similarity">
    <text evidence="7">Belongs to the binding-protein-dependent transport system permease family.</text>
</comment>
<protein>
    <submittedName>
        <fullName evidence="9">Carbohydrate ABC transporter membrane protein 2, CUT1 family</fullName>
    </submittedName>
</protein>
<dbReference type="EMBL" id="FOIM01000010">
    <property type="protein sequence ID" value="SET65353.1"/>
    <property type="molecule type" value="Genomic_DNA"/>
</dbReference>
<dbReference type="Proteomes" id="UP000198508">
    <property type="component" value="Unassembled WGS sequence"/>
</dbReference>
<keyword evidence="3" id="KW-1003">Cell membrane</keyword>
<comment type="subcellular location">
    <subcellularLocation>
        <location evidence="1 7">Cell membrane</location>
        <topology evidence="1 7">Multi-pass membrane protein</topology>
    </subcellularLocation>
</comment>
<dbReference type="AlphaFoldDB" id="A0A1I0G368"/>
<proteinExistence type="inferred from homology"/>
<name>A0A1I0G368_9FIRM</name>
<dbReference type="RefSeq" id="WP_092363585.1">
    <property type="nucleotide sequence ID" value="NZ_DAINWJ010000086.1"/>
</dbReference>
<feature type="transmembrane region" description="Helical" evidence="7">
    <location>
        <begin position="96"/>
        <end position="120"/>
    </location>
</feature>
<dbReference type="Pfam" id="PF00528">
    <property type="entry name" value="BPD_transp_1"/>
    <property type="match status" value="1"/>
</dbReference>
<dbReference type="PROSITE" id="PS50928">
    <property type="entry name" value="ABC_TM1"/>
    <property type="match status" value="1"/>
</dbReference>
<dbReference type="CDD" id="cd06261">
    <property type="entry name" value="TM_PBP2"/>
    <property type="match status" value="1"/>
</dbReference>
<dbReference type="SUPFAM" id="SSF161098">
    <property type="entry name" value="MetI-like"/>
    <property type="match status" value="1"/>
</dbReference>
<feature type="transmembrane region" description="Helical" evidence="7">
    <location>
        <begin position="266"/>
        <end position="287"/>
    </location>
</feature>
<keyword evidence="2 7" id="KW-0813">Transport</keyword>
<evidence type="ECO:0000256" key="3">
    <source>
        <dbReference type="ARBA" id="ARBA00022475"/>
    </source>
</evidence>
<feature type="transmembrane region" description="Helical" evidence="7">
    <location>
        <begin position="39"/>
        <end position="58"/>
    </location>
</feature>
<dbReference type="InterPro" id="IPR000515">
    <property type="entry name" value="MetI-like"/>
</dbReference>
<evidence type="ECO:0000256" key="4">
    <source>
        <dbReference type="ARBA" id="ARBA00022692"/>
    </source>
</evidence>
<dbReference type="InterPro" id="IPR035906">
    <property type="entry name" value="MetI-like_sf"/>
</dbReference>
<sequence length="301" mass="34344">MLAVKRNPWIFRRSRLQEVRRDNAGARAINTFAVRAVKGAFHILLFLIFFFPFFWMVSTSFKTLGETMTFPPALLPETFQFSNYRDALRAIPFATYLTNSCIVTGSVTALQLLTVVPAAYGFSQYQFRGKGMLFGLTLVTMMIPAQLVFMPLFILFSKLRMINTYWSLILPFGTSAFGIFMLRQTFNQMPKELVEAAKLDRAGELKRIFRLFLPMARPTLVTMALLTFINTWNDYFWPLALTTSDAVRTLPVGVASLRNIESGTHYNILMASNVMLTIPIIIAYFLAHKQIIKAFTYLGDK</sequence>
<feature type="transmembrane region" description="Helical" evidence="7">
    <location>
        <begin position="132"/>
        <end position="156"/>
    </location>
</feature>
<dbReference type="PANTHER" id="PTHR43744">
    <property type="entry name" value="ABC TRANSPORTER PERMEASE PROTEIN MG189-RELATED-RELATED"/>
    <property type="match status" value="1"/>
</dbReference>
<keyword evidence="5 7" id="KW-1133">Transmembrane helix</keyword>
<dbReference type="PANTHER" id="PTHR43744:SF12">
    <property type="entry name" value="ABC TRANSPORTER PERMEASE PROTEIN MG189-RELATED"/>
    <property type="match status" value="1"/>
</dbReference>
<feature type="transmembrane region" description="Helical" evidence="7">
    <location>
        <begin position="208"/>
        <end position="229"/>
    </location>
</feature>
<keyword evidence="10" id="KW-1185">Reference proteome</keyword>
<accession>A0A1I0G368</accession>
<feature type="transmembrane region" description="Helical" evidence="7">
    <location>
        <begin position="162"/>
        <end position="182"/>
    </location>
</feature>
<evidence type="ECO:0000313" key="9">
    <source>
        <dbReference type="EMBL" id="SET65353.1"/>
    </source>
</evidence>
<feature type="domain" description="ABC transmembrane type-1" evidence="8">
    <location>
        <begin position="97"/>
        <end position="287"/>
    </location>
</feature>
<evidence type="ECO:0000313" key="10">
    <source>
        <dbReference type="Proteomes" id="UP000198508"/>
    </source>
</evidence>
<evidence type="ECO:0000259" key="8">
    <source>
        <dbReference type="PROSITE" id="PS50928"/>
    </source>
</evidence>
<evidence type="ECO:0000256" key="1">
    <source>
        <dbReference type="ARBA" id="ARBA00004651"/>
    </source>
</evidence>
<gene>
    <name evidence="9" type="ORF">SAMN05216313_110107</name>
</gene>
<evidence type="ECO:0000256" key="2">
    <source>
        <dbReference type="ARBA" id="ARBA00022448"/>
    </source>
</evidence>
<reference evidence="10" key="1">
    <citation type="submission" date="2016-10" db="EMBL/GenBank/DDBJ databases">
        <authorList>
            <person name="Varghese N."/>
            <person name="Submissions S."/>
        </authorList>
    </citation>
    <scope>NUCLEOTIDE SEQUENCE [LARGE SCALE GENOMIC DNA]</scope>
    <source>
        <strain evidence="10">NLAE-zl-G277</strain>
    </source>
</reference>
<keyword evidence="4 7" id="KW-0812">Transmembrane</keyword>